<keyword evidence="2" id="KW-1185">Reference proteome</keyword>
<reference evidence="1 2" key="1">
    <citation type="submission" date="2018-02" db="EMBL/GenBank/DDBJ databases">
        <authorList>
            <person name="Machado R.A."/>
        </authorList>
    </citation>
    <scope>NUCLEOTIDE SEQUENCE [LARGE SCALE GENOMIC DNA]</scope>
    <source>
        <strain evidence="1 2">DSM 23271</strain>
    </source>
</reference>
<dbReference type="Proteomes" id="UP000547931">
    <property type="component" value="Unassembled WGS sequence"/>
</dbReference>
<sequence>MKYTIDYYNDSVRADIDRWPITLRVRYAKLTERMKEFGGSLGEPHTSAFGNGLFELRVKGGEGIGRVFFCTIVDKRIVILHSFIKKTQKTPSKERTIAEARLKEIKKNDW</sequence>
<organism evidence="1 2">
    <name type="scientific">Photorhabdus stackebrandtii</name>
    <dbReference type="NCBI Taxonomy" id="1123042"/>
    <lineage>
        <taxon>Bacteria</taxon>
        <taxon>Pseudomonadati</taxon>
        <taxon>Pseudomonadota</taxon>
        <taxon>Gammaproteobacteria</taxon>
        <taxon>Enterobacterales</taxon>
        <taxon>Morganellaceae</taxon>
        <taxon>Photorhabdus</taxon>
    </lineage>
</organism>
<gene>
    <name evidence="1" type="ORF">C5470_17195</name>
</gene>
<dbReference type="Pfam" id="PF05973">
    <property type="entry name" value="Gp49"/>
    <property type="match status" value="1"/>
</dbReference>
<comment type="caution">
    <text evidence="1">The sequence shown here is derived from an EMBL/GenBank/DDBJ whole genome shotgun (WGS) entry which is preliminary data.</text>
</comment>
<dbReference type="EMBL" id="PUJV01000024">
    <property type="protein sequence ID" value="NHB98003.1"/>
    <property type="molecule type" value="Genomic_DNA"/>
</dbReference>
<proteinExistence type="predicted"/>
<dbReference type="InterPro" id="IPR009241">
    <property type="entry name" value="HigB-like"/>
</dbReference>
<evidence type="ECO:0000313" key="1">
    <source>
        <dbReference type="EMBL" id="NHB98003.1"/>
    </source>
</evidence>
<dbReference type="RefSeq" id="WP_166290848.1">
    <property type="nucleotide sequence ID" value="NZ_CAWPIE010000024.1"/>
</dbReference>
<protein>
    <submittedName>
        <fullName evidence="1">Type II toxin-antitoxin system RelE/ParE family toxin</fullName>
    </submittedName>
</protein>
<dbReference type="AlphaFoldDB" id="A0A7X5QP88"/>
<accession>A0A7X5QP88</accession>
<name>A0A7X5QP88_9GAMM</name>
<evidence type="ECO:0000313" key="2">
    <source>
        <dbReference type="Proteomes" id="UP000547931"/>
    </source>
</evidence>